<dbReference type="PANTHER" id="PTHR31001">
    <property type="entry name" value="UNCHARACTERIZED TRANSCRIPTIONAL REGULATORY PROTEIN"/>
    <property type="match status" value="1"/>
</dbReference>
<dbReference type="CDD" id="cd00067">
    <property type="entry name" value="GAL4"/>
    <property type="match status" value="1"/>
</dbReference>
<feature type="region of interest" description="Disordered" evidence="4">
    <location>
        <begin position="688"/>
        <end position="755"/>
    </location>
</feature>
<name>A0AAD7XC72_9APHY</name>
<dbReference type="GO" id="GO:0008270">
    <property type="term" value="F:zinc ion binding"/>
    <property type="evidence" value="ECO:0007669"/>
    <property type="project" value="InterPro"/>
</dbReference>
<dbReference type="InterPro" id="IPR050613">
    <property type="entry name" value="Sec_Metabolite_Reg"/>
</dbReference>
<sequence length="913" mass="100537">MSSASQLAQKSKRRNATLSCAECRRLKLRCSRVFPCASCVKKGCAAICPDGSLTTGKGNRFVLANTEVLHDKITILANRVRALEDALHEAHSSISNQPHPLLTDELRALKRPLEREAPEEQAQDQEQDSVESIHVGSITESGHTKFYGGMANAWYLLQNEAGSEDEEDSPQMQLPTDIPWLSHTFPFYTAVNETAGGIRDAVLAALPDHAKARRLATVYFKHAAWMYTPIPEAEFEETIFSRVYEQRMETEPAPMDAHRLAVLCFVLGLGALLDLEKPSLSAEAMRYYQLGRAALSLDSILESQSIPAIQALVSVSRWLRDPATLFLLRPEVHGSLLIAREQILICHYMFLSFVDGPRWALMGLAVKLAQSLGLHRDSGRWNLDAKETFRRRSLFYELYTYDSWQSLTYGRPPSFAPAFIDCKMPEEPTKNDHGELEMSFAGWKHRFSFKCLAVVHERAFGATVPRYSVISELDKRVRDFYIPPSLRVPGFGGAPMEGPHVQPPIELTMQRYIAFAIKEMTLFYLHRGFFARALEESPGDPLGSKYAPSVLAAYTCACAFVGLARSLYSQHPGLTERMWFLFTHVFSCSIVLGSIATKCPSMALAPSALSNLDSALNLFSEVSSAGNARAAKVLPVLQKLKARALAAKQAVATHSPVLNGPQSPTEGMFVKEEDEELAALGGKTRLISRKSPSAYSNPSSPQESSQQSASPIEQAVGYMPTEATPPPQAASSSSSSSAAAAMIGTEAPESPESVHGTLVDGTQWGNGGYVAGHHTATATAEMYDYGYSDMAQWQHATATSPTNGNMHMQAMTLDMHALPVQYNGYEQVGGHSTPTMGAHPGHHPSHPHPHHPHHQHPSQQHQHQQAHQQAHPQQHPHQQGYGMQPQSPVHAHHLSATDPHASWNYLFAQFNQV</sequence>
<feature type="compositionally biased region" description="Low complexity" evidence="4">
    <location>
        <begin position="857"/>
        <end position="880"/>
    </location>
</feature>
<dbReference type="GO" id="GO:0005634">
    <property type="term" value="C:nucleus"/>
    <property type="evidence" value="ECO:0007669"/>
    <property type="project" value="UniProtKB-SubCell"/>
</dbReference>
<dbReference type="InterPro" id="IPR036864">
    <property type="entry name" value="Zn2-C6_fun-type_DNA-bd_sf"/>
</dbReference>
<dbReference type="SUPFAM" id="SSF57701">
    <property type="entry name" value="Zn2/Cys6 DNA-binding domain"/>
    <property type="match status" value="1"/>
</dbReference>
<dbReference type="GO" id="GO:0006351">
    <property type="term" value="P:DNA-templated transcription"/>
    <property type="evidence" value="ECO:0007669"/>
    <property type="project" value="InterPro"/>
</dbReference>
<organism evidence="6 7">
    <name type="scientific">Trametes cubensis</name>
    <dbReference type="NCBI Taxonomy" id="1111947"/>
    <lineage>
        <taxon>Eukaryota</taxon>
        <taxon>Fungi</taxon>
        <taxon>Dikarya</taxon>
        <taxon>Basidiomycota</taxon>
        <taxon>Agaricomycotina</taxon>
        <taxon>Agaricomycetes</taxon>
        <taxon>Polyporales</taxon>
        <taxon>Polyporaceae</taxon>
        <taxon>Trametes</taxon>
    </lineage>
</organism>
<dbReference type="SMART" id="SM00906">
    <property type="entry name" value="Fungal_trans"/>
    <property type="match status" value="1"/>
</dbReference>
<proteinExistence type="predicted"/>
<dbReference type="InterPro" id="IPR001138">
    <property type="entry name" value="Zn2Cys6_DnaBD"/>
</dbReference>
<dbReference type="GO" id="GO:0003677">
    <property type="term" value="F:DNA binding"/>
    <property type="evidence" value="ECO:0007669"/>
    <property type="project" value="InterPro"/>
</dbReference>
<dbReference type="Pfam" id="PF04082">
    <property type="entry name" value="Fungal_trans"/>
    <property type="match status" value="1"/>
</dbReference>
<feature type="compositionally biased region" description="Low complexity" evidence="4">
    <location>
        <begin position="693"/>
        <end position="715"/>
    </location>
</feature>
<evidence type="ECO:0000256" key="2">
    <source>
        <dbReference type="ARBA" id="ARBA00022723"/>
    </source>
</evidence>
<comment type="subcellular location">
    <subcellularLocation>
        <location evidence="1">Nucleus</location>
    </subcellularLocation>
</comment>
<dbReference type="EMBL" id="JAPEVG010000114">
    <property type="protein sequence ID" value="KAJ8482456.1"/>
    <property type="molecule type" value="Genomic_DNA"/>
</dbReference>
<dbReference type="InterPro" id="IPR007219">
    <property type="entry name" value="XnlR_reg_dom"/>
</dbReference>
<dbReference type="PANTHER" id="PTHR31001:SF56">
    <property type="entry name" value="ZN(2)-C6 FUNGAL-TYPE DOMAIN-CONTAINING PROTEIN"/>
    <property type="match status" value="1"/>
</dbReference>
<feature type="domain" description="Zn(2)-C6 fungal-type" evidence="5">
    <location>
        <begin position="19"/>
        <end position="48"/>
    </location>
</feature>
<evidence type="ECO:0000256" key="4">
    <source>
        <dbReference type="SAM" id="MobiDB-lite"/>
    </source>
</evidence>
<keyword evidence="3" id="KW-0539">Nucleus</keyword>
<keyword evidence="2" id="KW-0479">Metal-binding</keyword>
<dbReference type="GO" id="GO:0000981">
    <property type="term" value="F:DNA-binding transcription factor activity, RNA polymerase II-specific"/>
    <property type="evidence" value="ECO:0007669"/>
    <property type="project" value="InterPro"/>
</dbReference>
<evidence type="ECO:0000256" key="3">
    <source>
        <dbReference type="ARBA" id="ARBA00023242"/>
    </source>
</evidence>
<protein>
    <recommendedName>
        <fullName evidence="5">Zn(2)-C6 fungal-type domain-containing protein</fullName>
    </recommendedName>
</protein>
<reference evidence="6" key="1">
    <citation type="submission" date="2022-11" db="EMBL/GenBank/DDBJ databases">
        <title>Genome Sequence of Cubamyces cubensis.</title>
        <authorList>
            <person name="Buettner E."/>
        </authorList>
    </citation>
    <scope>NUCLEOTIDE SEQUENCE</scope>
    <source>
        <strain evidence="6">MPL-01</strain>
    </source>
</reference>
<dbReference type="AlphaFoldDB" id="A0AAD7XC72"/>
<gene>
    <name evidence="6" type="ORF">ONZ51_g5357</name>
</gene>
<dbReference type="PROSITE" id="PS00463">
    <property type="entry name" value="ZN2_CY6_FUNGAL_1"/>
    <property type="match status" value="1"/>
</dbReference>
<evidence type="ECO:0000259" key="5">
    <source>
        <dbReference type="PROSITE" id="PS50048"/>
    </source>
</evidence>
<dbReference type="SMART" id="SM00066">
    <property type="entry name" value="GAL4"/>
    <property type="match status" value="1"/>
</dbReference>
<evidence type="ECO:0000313" key="6">
    <source>
        <dbReference type="EMBL" id="KAJ8482456.1"/>
    </source>
</evidence>
<comment type="caution">
    <text evidence="6">The sequence shown here is derived from an EMBL/GenBank/DDBJ whole genome shotgun (WGS) entry which is preliminary data.</text>
</comment>
<keyword evidence="7" id="KW-1185">Reference proteome</keyword>
<feature type="region of interest" description="Disordered" evidence="4">
    <location>
        <begin position="825"/>
        <end position="894"/>
    </location>
</feature>
<dbReference type="Gene3D" id="4.10.240.10">
    <property type="entry name" value="Zn(2)-C6 fungal-type DNA-binding domain"/>
    <property type="match status" value="1"/>
</dbReference>
<dbReference type="CDD" id="cd12148">
    <property type="entry name" value="fungal_TF_MHR"/>
    <property type="match status" value="1"/>
</dbReference>
<evidence type="ECO:0000256" key="1">
    <source>
        <dbReference type="ARBA" id="ARBA00004123"/>
    </source>
</evidence>
<dbReference type="PROSITE" id="PS50048">
    <property type="entry name" value="ZN2_CY6_FUNGAL_2"/>
    <property type="match status" value="1"/>
</dbReference>
<dbReference type="Proteomes" id="UP001215151">
    <property type="component" value="Unassembled WGS sequence"/>
</dbReference>
<accession>A0AAD7XC72</accession>
<feature type="compositionally biased region" description="Low complexity" evidence="4">
    <location>
        <begin position="729"/>
        <end position="741"/>
    </location>
</feature>
<feature type="compositionally biased region" description="Basic residues" evidence="4">
    <location>
        <begin position="840"/>
        <end position="856"/>
    </location>
</feature>
<evidence type="ECO:0000313" key="7">
    <source>
        <dbReference type="Proteomes" id="UP001215151"/>
    </source>
</evidence>